<evidence type="ECO:0000313" key="2">
    <source>
        <dbReference type="EMBL" id="VFQ66490.1"/>
    </source>
</evidence>
<evidence type="ECO:0000313" key="3">
    <source>
        <dbReference type="Proteomes" id="UP000595140"/>
    </source>
</evidence>
<feature type="region of interest" description="Disordered" evidence="1">
    <location>
        <begin position="1"/>
        <end position="49"/>
    </location>
</feature>
<keyword evidence="3" id="KW-1185">Reference proteome</keyword>
<gene>
    <name evidence="2" type="ORF">CCAM_LOCUS8266</name>
</gene>
<name>A0A484KMD0_9ASTE</name>
<feature type="compositionally biased region" description="Polar residues" evidence="1">
    <location>
        <begin position="29"/>
        <end position="42"/>
    </location>
</feature>
<evidence type="ECO:0000256" key="1">
    <source>
        <dbReference type="SAM" id="MobiDB-lite"/>
    </source>
</evidence>
<organism evidence="2 3">
    <name type="scientific">Cuscuta campestris</name>
    <dbReference type="NCBI Taxonomy" id="132261"/>
    <lineage>
        <taxon>Eukaryota</taxon>
        <taxon>Viridiplantae</taxon>
        <taxon>Streptophyta</taxon>
        <taxon>Embryophyta</taxon>
        <taxon>Tracheophyta</taxon>
        <taxon>Spermatophyta</taxon>
        <taxon>Magnoliopsida</taxon>
        <taxon>eudicotyledons</taxon>
        <taxon>Gunneridae</taxon>
        <taxon>Pentapetalae</taxon>
        <taxon>asterids</taxon>
        <taxon>lamiids</taxon>
        <taxon>Solanales</taxon>
        <taxon>Convolvulaceae</taxon>
        <taxon>Cuscuteae</taxon>
        <taxon>Cuscuta</taxon>
        <taxon>Cuscuta subgen. Grammica</taxon>
        <taxon>Cuscuta sect. Cleistogrammica</taxon>
    </lineage>
</organism>
<proteinExistence type="predicted"/>
<sequence>METKLELDGNSSSSQVDAEVHDDDGAAPEQTTMEKLQENDGNGMQGDTKEQSIMAPNWKREFHDDWHRNAVLKRLRMRGSLPKRRRFLHAIGVRIRKLCSK</sequence>
<dbReference type="EMBL" id="OOIL02000559">
    <property type="protein sequence ID" value="VFQ66490.1"/>
    <property type="molecule type" value="Genomic_DNA"/>
</dbReference>
<dbReference type="Proteomes" id="UP000595140">
    <property type="component" value="Unassembled WGS sequence"/>
</dbReference>
<dbReference type="AlphaFoldDB" id="A0A484KMD0"/>
<accession>A0A484KMD0</accession>
<reference evidence="2 3" key="1">
    <citation type="submission" date="2018-04" db="EMBL/GenBank/DDBJ databases">
        <authorList>
            <person name="Vogel A."/>
        </authorList>
    </citation>
    <scope>NUCLEOTIDE SEQUENCE [LARGE SCALE GENOMIC DNA]</scope>
</reference>
<protein>
    <submittedName>
        <fullName evidence="2">Uncharacterized protein</fullName>
    </submittedName>
</protein>